<dbReference type="AlphaFoldDB" id="A0A022QAG4"/>
<protein>
    <submittedName>
        <fullName evidence="2">Uncharacterized protein</fullName>
    </submittedName>
</protein>
<dbReference type="PANTHER" id="PTHR33133:SF3">
    <property type="entry name" value="TRANSMEMBRANE PROTEIN"/>
    <property type="match status" value="1"/>
</dbReference>
<name>A0A022QAG4_ERYGU</name>
<keyword evidence="1" id="KW-0812">Transmembrane</keyword>
<reference evidence="2 3" key="1">
    <citation type="journal article" date="2013" name="Proc. Natl. Acad. Sci. U.S.A.">
        <title>Fine-scale variation in meiotic recombination in Mimulus inferred from population shotgun sequencing.</title>
        <authorList>
            <person name="Hellsten U."/>
            <person name="Wright K.M."/>
            <person name="Jenkins J."/>
            <person name="Shu S."/>
            <person name="Yuan Y."/>
            <person name="Wessler S.R."/>
            <person name="Schmutz J."/>
            <person name="Willis J.H."/>
            <person name="Rokhsar D.S."/>
        </authorList>
    </citation>
    <scope>NUCLEOTIDE SEQUENCE [LARGE SCALE GENOMIC DNA]</scope>
    <source>
        <strain evidence="3">cv. DUN x IM62</strain>
    </source>
</reference>
<dbReference type="eggNOG" id="ENOG502QQZM">
    <property type="taxonomic scope" value="Eukaryota"/>
</dbReference>
<dbReference type="STRING" id="4155.A0A022QAG4"/>
<proteinExistence type="predicted"/>
<dbReference type="Proteomes" id="UP000030748">
    <property type="component" value="Unassembled WGS sequence"/>
</dbReference>
<keyword evidence="1" id="KW-0472">Membrane</keyword>
<evidence type="ECO:0000313" key="3">
    <source>
        <dbReference type="Proteomes" id="UP000030748"/>
    </source>
</evidence>
<gene>
    <name evidence="2" type="ORF">MIMGU_mgv1a011493mg</name>
</gene>
<keyword evidence="1" id="KW-1133">Transmembrane helix</keyword>
<evidence type="ECO:0000313" key="2">
    <source>
        <dbReference type="EMBL" id="EYU23500.1"/>
    </source>
</evidence>
<evidence type="ECO:0000256" key="1">
    <source>
        <dbReference type="SAM" id="Phobius"/>
    </source>
</evidence>
<feature type="transmembrane region" description="Helical" evidence="1">
    <location>
        <begin position="91"/>
        <end position="112"/>
    </location>
</feature>
<organism evidence="2 3">
    <name type="scientific">Erythranthe guttata</name>
    <name type="common">Yellow monkey flower</name>
    <name type="synonym">Mimulus guttatus</name>
    <dbReference type="NCBI Taxonomy" id="4155"/>
    <lineage>
        <taxon>Eukaryota</taxon>
        <taxon>Viridiplantae</taxon>
        <taxon>Streptophyta</taxon>
        <taxon>Embryophyta</taxon>
        <taxon>Tracheophyta</taxon>
        <taxon>Spermatophyta</taxon>
        <taxon>Magnoliopsida</taxon>
        <taxon>eudicotyledons</taxon>
        <taxon>Gunneridae</taxon>
        <taxon>Pentapetalae</taxon>
        <taxon>asterids</taxon>
        <taxon>lamiids</taxon>
        <taxon>Lamiales</taxon>
        <taxon>Phrymaceae</taxon>
        <taxon>Erythranthe</taxon>
    </lineage>
</organism>
<feature type="transmembrane region" description="Helical" evidence="1">
    <location>
        <begin position="133"/>
        <end position="166"/>
    </location>
</feature>
<keyword evidence="3" id="KW-1185">Reference proteome</keyword>
<dbReference type="PANTHER" id="PTHR33133">
    <property type="entry name" value="OS08G0107100 PROTEIN-RELATED"/>
    <property type="match status" value="1"/>
</dbReference>
<sequence>MGRRTTTTTSTTRIMRRAIFTFLQNYQCFTSTSSLLAFPFAVSTLLSQMLVYSSDVFPVIHARLRSLFLAAGFPLSSELFSLLNLKLSQTILSFLFVSPFTYSFLLLAKASVIKTFDQNKPEENPRVSSSISLFIPLLITQLCNSLLILAANATCFFILVIFFNFLYVLGISSPGPTMLVSALGVVIYSIVLANAYIVSNLALVSTGMEKRGGFISILKACVMILLQGRNATALSLAVPICTKDQRIIDEEEMHSYKIEIEDRDGKFLAKSMSLDEIIP</sequence>
<feature type="transmembrane region" description="Helical" evidence="1">
    <location>
        <begin position="178"/>
        <end position="203"/>
    </location>
</feature>
<dbReference type="GO" id="GO:0016020">
    <property type="term" value="C:membrane"/>
    <property type="evidence" value="ECO:0000318"/>
    <property type="project" value="GO_Central"/>
</dbReference>
<accession>A0A022QAG4</accession>
<dbReference type="EMBL" id="KI632161">
    <property type="protein sequence ID" value="EYU23500.1"/>
    <property type="molecule type" value="Genomic_DNA"/>
</dbReference>